<dbReference type="EMBL" id="CATNWA010005772">
    <property type="protein sequence ID" value="CAI9550715.1"/>
    <property type="molecule type" value="Genomic_DNA"/>
</dbReference>
<dbReference type="Proteomes" id="UP001162483">
    <property type="component" value="Unassembled WGS sequence"/>
</dbReference>
<proteinExistence type="predicted"/>
<evidence type="ECO:0000313" key="2">
    <source>
        <dbReference type="Proteomes" id="UP001162483"/>
    </source>
</evidence>
<comment type="caution">
    <text evidence="1">The sequence shown here is derived from an EMBL/GenBank/DDBJ whole genome shotgun (WGS) entry which is preliminary data.</text>
</comment>
<protein>
    <submittedName>
        <fullName evidence="1">Uncharacterized protein</fullName>
    </submittedName>
</protein>
<accession>A0ABN9BSM2</accession>
<sequence>MSLESWVGAVLRPDSTARVLLSPQDPCPGVGCPRLQSAVQGDIACLLPETPAQG</sequence>
<organism evidence="1 2">
    <name type="scientific">Staurois parvus</name>
    <dbReference type="NCBI Taxonomy" id="386267"/>
    <lineage>
        <taxon>Eukaryota</taxon>
        <taxon>Metazoa</taxon>
        <taxon>Chordata</taxon>
        <taxon>Craniata</taxon>
        <taxon>Vertebrata</taxon>
        <taxon>Euteleostomi</taxon>
        <taxon>Amphibia</taxon>
        <taxon>Batrachia</taxon>
        <taxon>Anura</taxon>
        <taxon>Neobatrachia</taxon>
        <taxon>Ranoidea</taxon>
        <taxon>Ranidae</taxon>
        <taxon>Staurois</taxon>
    </lineage>
</organism>
<gene>
    <name evidence="1" type="ORF">SPARVUS_LOCUS3564541</name>
</gene>
<keyword evidence="2" id="KW-1185">Reference proteome</keyword>
<evidence type="ECO:0000313" key="1">
    <source>
        <dbReference type="EMBL" id="CAI9550715.1"/>
    </source>
</evidence>
<name>A0ABN9BSM2_9NEOB</name>
<reference evidence="1" key="1">
    <citation type="submission" date="2023-05" db="EMBL/GenBank/DDBJ databases">
        <authorList>
            <person name="Stuckert A."/>
        </authorList>
    </citation>
    <scope>NUCLEOTIDE SEQUENCE</scope>
</reference>